<sequence length="538" mass="57110">MSLTSTAPAPSAGVDALLLLAKGFVARGQPLLAIKCYVAVCQSKHEFPAVEAHAQIQLGTLLLEHSHNVLEAHQALSKAQLLLERSTGNFDLKCKALSGLGRCQKYLRKIRHQQQTYKRAITLCSAALHTPDRASAQHWLLHFHLRAANVEMDSAASVGSAVEALEASMKLAADANLPSAQALCQLFKAQLLMTDDSRQAAAAQEALDACHAALAAQPCGPSTGLPLAIYAQLRLHHALLRCLLLLSQGSIATLAACPSGGKQGDMAQAVRDLHDLYTAAAAEPWSYEWLSVPGVAALAEGVDLQAGESALTDRSLSECRPLLALHCLLSESAVRIHLTQHALLDALSCLSKLQQLLTSFPSSLQSLVPSFHMLSGQYAAACGQHAHAGSHFSHVASEEAASPQMRRLAVLHACLAEANGQHPNWMGRAQALLATSPQQQEQPQPESLLEKGLRHLISGLMQLAEGDEAGGRVALSRALKLAHGELSDHQMVSQVLNTLAPIHLGRGDAQGATSMLTSSFTLAHNMKDLASQGHLSAV</sequence>
<evidence type="ECO:0000313" key="9">
    <source>
        <dbReference type="Proteomes" id="UP001485043"/>
    </source>
</evidence>
<dbReference type="AlphaFoldDB" id="A0AAW1T3U0"/>
<evidence type="ECO:0008006" key="10">
    <source>
        <dbReference type="Google" id="ProtNLM"/>
    </source>
</evidence>
<keyword evidence="7" id="KW-0131">Cell cycle</keyword>
<dbReference type="Proteomes" id="UP001485043">
    <property type="component" value="Unassembled WGS sequence"/>
</dbReference>
<evidence type="ECO:0000256" key="7">
    <source>
        <dbReference type="ARBA" id="ARBA00023306"/>
    </source>
</evidence>
<comment type="similarity">
    <text evidence="2">Belongs to the SCC4/mau-2 family.</text>
</comment>
<accession>A0AAW1T3U0</accession>
<dbReference type="GO" id="GO:0051301">
    <property type="term" value="P:cell division"/>
    <property type="evidence" value="ECO:0007669"/>
    <property type="project" value="UniProtKB-KW"/>
</dbReference>
<gene>
    <name evidence="8" type="ORF">WJX84_008579</name>
</gene>
<keyword evidence="3" id="KW-0132">Cell division</keyword>
<evidence type="ECO:0000256" key="4">
    <source>
        <dbReference type="ARBA" id="ARBA00022776"/>
    </source>
</evidence>
<dbReference type="InterPro" id="IPR019440">
    <property type="entry name" value="MAU2"/>
</dbReference>
<evidence type="ECO:0000256" key="2">
    <source>
        <dbReference type="ARBA" id="ARBA00008585"/>
    </source>
</evidence>
<comment type="subcellular location">
    <subcellularLocation>
        <location evidence="1">Nucleus</location>
    </subcellularLocation>
</comment>
<dbReference type="Pfam" id="PF10345">
    <property type="entry name" value="Cohesin_load"/>
    <property type="match status" value="1"/>
</dbReference>
<protein>
    <recommendedName>
        <fullName evidence="10">MAU2 chromatid cohesion factor homolog</fullName>
    </recommendedName>
</protein>
<dbReference type="GO" id="GO:0007064">
    <property type="term" value="P:mitotic sister chromatid cohesion"/>
    <property type="evidence" value="ECO:0007669"/>
    <property type="project" value="InterPro"/>
</dbReference>
<evidence type="ECO:0000256" key="3">
    <source>
        <dbReference type="ARBA" id="ARBA00022618"/>
    </source>
</evidence>
<keyword evidence="6" id="KW-0539">Nucleus</keyword>
<name>A0AAW1T3U0_9CHLO</name>
<proteinExistence type="inferred from homology"/>
<organism evidence="8 9">
    <name type="scientific">Apatococcus fuscideae</name>
    <dbReference type="NCBI Taxonomy" id="2026836"/>
    <lineage>
        <taxon>Eukaryota</taxon>
        <taxon>Viridiplantae</taxon>
        <taxon>Chlorophyta</taxon>
        <taxon>core chlorophytes</taxon>
        <taxon>Trebouxiophyceae</taxon>
        <taxon>Chlorellales</taxon>
        <taxon>Chlorellaceae</taxon>
        <taxon>Apatococcus</taxon>
    </lineage>
</organism>
<evidence type="ECO:0000313" key="8">
    <source>
        <dbReference type="EMBL" id="KAK9863798.1"/>
    </source>
</evidence>
<dbReference type="PANTHER" id="PTHR21394">
    <property type="entry name" value="MAU2 CHROMATID COHESION FACTOR HOMOLOG"/>
    <property type="match status" value="1"/>
</dbReference>
<evidence type="ECO:0000256" key="1">
    <source>
        <dbReference type="ARBA" id="ARBA00004123"/>
    </source>
</evidence>
<keyword evidence="5" id="KW-0159">Chromosome partition</keyword>
<dbReference type="GO" id="GO:0007059">
    <property type="term" value="P:chromosome segregation"/>
    <property type="evidence" value="ECO:0007669"/>
    <property type="project" value="UniProtKB-KW"/>
</dbReference>
<dbReference type="GO" id="GO:0005634">
    <property type="term" value="C:nucleus"/>
    <property type="evidence" value="ECO:0007669"/>
    <property type="project" value="UniProtKB-SubCell"/>
</dbReference>
<keyword evidence="9" id="KW-1185">Reference proteome</keyword>
<evidence type="ECO:0000256" key="5">
    <source>
        <dbReference type="ARBA" id="ARBA00022829"/>
    </source>
</evidence>
<comment type="caution">
    <text evidence="8">The sequence shown here is derived from an EMBL/GenBank/DDBJ whole genome shotgun (WGS) entry which is preliminary data.</text>
</comment>
<dbReference type="EMBL" id="JALJOV010000428">
    <property type="protein sequence ID" value="KAK9863798.1"/>
    <property type="molecule type" value="Genomic_DNA"/>
</dbReference>
<reference evidence="8 9" key="1">
    <citation type="journal article" date="2024" name="Nat. Commun.">
        <title>Phylogenomics reveals the evolutionary origins of lichenization in chlorophyte algae.</title>
        <authorList>
            <person name="Puginier C."/>
            <person name="Libourel C."/>
            <person name="Otte J."/>
            <person name="Skaloud P."/>
            <person name="Haon M."/>
            <person name="Grisel S."/>
            <person name="Petersen M."/>
            <person name="Berrin J.G."/>
            <person name="Delaux P.M."/>
            <person name="Dal Grande F."/>
            <person name="Keller J."/>
        </authorList>
    </citation>
    <scope>NUCLEOTIDE SEQUENCE [LARGE SCALE GENOMIC DNA]</scope>
    <source>
        <strain evidence="8 9">SAG 2523</strain>
    </source>
</reference>
<keyword evidence="4" id="KW-0498">Mitosis</keyword>
<evidence type="ECO:0000256" key="6">
    <source>
        <dbReference type="ARBA" id="ARBA00023242"/>
    </source>
</evidence>